<dbReference type="OrthoDB" id="9808930at2"/>
<dbReference type="Proteomes" id="UP000225740">
    <property type="component" value="Unassembled WGS sequence"/>
</dbReference>
<comment type="subcellular location">
    <subcellularLocation>
        <location evidence="1">Membrane</location>
        <topology evidence="1">Multi-pass membrane protein</topology>
    </subcellularLocation>
</comment>
<dbReference type="RefSeq" id="WP_099259867.1">
    <property type="nucleotide sequence ID" value="NZ_NIZW01000003.1"/>
</dbReference>
<dbReference type="AlphaFoldDB" id="A0A2G1WBN8"/>
<evidence type="ECO:0000256" key="2">
    <source>
        <dbReference type="ARBA" id="ARBA00022692"/>
    </source>
</evidence>
<evidence type="ECO:0000256" key="1">
    <source>
        <dbReference type="ARBA" id="ARBA00004141"/>
    </source>
</evidence>
<comment type="caution">
    <text evidence="6">The sequence shown here is derived from an EMBL/GenBank/DDBJ whole genome shotgun (WGS) entry which is preliminary data.</text>
</comment>
<gene>
    <name evidence="6" type="ORF">CEE69_06180</name>
</gene>
<dbReference type="Pfam" id="PF09685">
    <property type="entry name" value="MamF_MmsF"/>
    <property type="match status" value="1"/>
</dbReference>
<reference evidence="6 7" key="1">
    <citation type="submission" date="2017-06" db="EMBL/GenBank/DDBJ databases">
        <title>Description of Rhodopirellula bahusiensis sp. nov.</title>
        <authorList>
            <person name="Kizina J."/>
            <person name="Harder J."/>
        </authorList>
    </citation>
    <scope>NUCLEOTIDE SEQUENCE [LARGE SCALE GENOMIC DNA]</scope>
    <source>
        <strain evidence="6 7">SWK21</strain>
    </source>
</reference>
<evidence type="ECO:0000313" key="7">
    <source>
        <dbReference type="Proteomes" id="UP000225740"/>
    </source>
</evidence>
<evidence type="ECO:0000256" key="3">
    <source>
        <dbReference type="ARBA" id="ARBA00022989"/>
    </source>
</evidence>
<keyword evidence="3 5" id="KW-1133">Transmembrane helix</keyword>
<proteinExistence type="predicted"/>
<evidence type="ECO:0000313" key="6">
    <source>
        <dbReference type="EMBL" id="PHQ36240.1"/>
    </source>
</evidence>
<evidence type="ECO:0000256" key="5">
    <source>
        <dbReference type="SAM" id="Phobius"/>
    </source>
</evidence>
<dbReference type="GeneID" id="90607809"/>
<evidence type="ECO:0000256" key="4">
    <source>
        <dbReference type="ARBA" id="ARBA00023136"/>
    </source>
</evidence>
<sequence>MQYEQDPNANTWAMILHFSQFAGYVIPIAGFLAPIVIWQLKKDEIPSLDAHGRNVTNWLITEFLFSVLCTILIVVGIGFLGFLVLAVLSVVFPIIGGIKANQGEVWKYPLTIRFV</sequence>
<protein>
    <recommendedName>
        <fullName evidence="8">Orotate phosphoribosyltransferase</fullName>
    </recommendedName>
</protein>
<evidence type="ECO:0008006" key="8">
    <source>
        <dbReference type="Google" id="ProtNLM"/>
    </source>
</evidence>
<keyword evidence="4 5" id="KW-0472">Membrane</keyword>
<feature type="transmembrane region" description="Helical" evidence="5">
    <location>
        <begin position="63"/>
        <end position="92"/>
    </location>
</feature>
<organism evidence="6 7">
    <name type="scientific">Rhodopirellula bahusiensis</name>
    <dbReference type="NCBI Taxonomy" id="2014065"/>
    <lineage>
        <taxon>Bacteria</taxon>
        <taxon>Pseudomonadati</taxon>
        <taxon>Planctomycetota</taxon>
        <taxon>Planctomycetia</taxon>
        <taxon>Pirellulales</taxon>
        <taxon>Pirellulaceae</taxon>
        <taxon>Rhodopirellula</taxon>
    </lineage>
</organism>
<feature type="transmembrane region" description="Helical" evidence="5">
    <location>
        <begin position="21"/>
        <end position="40"/>
    </location>
</feature>
<keyword evidence="7" id="KW-1185">Reference proteome</keyword>
<keyword evidence="2 5" id="KW-0812">Transmembrane</keyword>
<name>A0A2G1WBN8_9BACT</name>
<accession>A0A2G1WBN8</accession>
<dbReference type="EMBL" id="NIZW01000003">
    <property type="protein sequence ID" value="PHQ36240.1"/>
    <property type="molecule type" value="Genomic_DNA"/>
</dbReference>
<dbReference type="InterPro" id="IPR019109">
    <property type="entry name" value="MamF_MmsF"/>
</dbReference>